<dbReference type="PANTHER" id="PTHR46600:SF11">
    <property type="entry name" value="THAP DOMAIN-CONTAINING PROTEIN 10"/>
    <property type="match status" value="1"/>
</dbReference>
<dbReference type="PROSITE" id="PS50950">
    <property type="entry name" value="ZF_THAP"/>
    <property type="match status" value="1"/>
</dbReference>
<accession>A0A3Q2QJI4</accession>
<dbReference type="GO" id="GO:0005654">
    <property type="term" value="C:nucleoplasm"/>
    <property type="evidence" value="ECO:0007669"/>
    <property type="project" value="UniProtKB-SubCell"/>
</dbReference>
<reference evidence="8" key="2">
    <citation type="submission" date="2025-09" db="UniProtKB">
        <authorList>
            <consortium name="Ensembl"/>
        </authorList>
    </citation>
    <scope>IDENTIFICATION</scope>
</reference>
<keyword evidence="6" id="KW-0539">Nucleus</keyword>
<dbReference type="Ensembl" id="ENSFHET00000000831.1">
    <property type="protein sequence ID" value="ENSFHEP00000027164.1"/>
    <property type="gene ID" value="ENSFHEG00000010486.1"/>
</dbReference>
<dbReference type="InterPro" id="IPR038441">
    <property type="entry name" value="THAP_Znf_sf"/>
</dbReference>
<comment type="similarity">
    <text evidence="6">Belongs to the THAP1 family.</text>
</comment>
<dbReference type="GO" id="GO:0003700">
    <property type="term" value="F:DNA-binding transcription factor activity"/>
    <property type="evidence" value="ECO:0007669"/>
    <property type="project" value="UniProtKB-UniRule"/>
</dbReference>
<keyword evidence="9" id="KW-1185">Reference proteome</keyword>
<evidence type="ECO:0000313" key="8">
    <source>
        <dbReference type="Ensembl" id="ENSFHEP00000027164.1"/>
    </source>
</evidence>
<keyword evidence="4 5" id="KW-0238">DNA-binding</keyword>
<keyword evidence="6" id="KW-0804">Transcription</keyword>
<sequence length="117" mass="13669">VTRSDPCDAIHCSNLPGNISRVSFFSFPKDEELCQIWISKLRRENYSPNSGDRLCSDHFEEDCLKCRPSLMKSILHSQPLFNYKRLTNEDEDVPTTNMNIVQLRSRVYASSRYKQSY</sequence>
<evidence type="ECO:0000256" key="3">
    <source>
        <dbReference type="ARBA" id="ARBA00022833"/>
    </source>
</evidence>
<dbReference type="Proteomes" id="UP000265000">
    <property type="component" value="Unplaced"/>
</dbReference>
<keyword evidence="3" id="KW-0862">Zinc</keyword>
<keyword evidence="6" id="KW-0175">Coiled coil</keyword>
<dbReference type="GO" id="GO:0043565">
    <property type="term" value="F:sequence-specific DNA binding"/>
    <property type="evidence" value="ECO:0007669"/>
    <property type="project" value="UniProtKB-UniRule"/>
</dbReference>
<dbReference type="SMART" id="SM00980">
    <property type="entry name" value="THAP"/>
    <property type="match status" value="1"/>
</dbReference>
<keyword evidence="6" id="KW-0131">Cell cycle</keyword>
<proteinExistence type="inferred from homology"/>
<evidence type="ECO:0000256" key="5">
    <source>
        <dbReference type="PROSITE-ProRule" id="PRU00309"/>
    </source>
</evidence>
<dbReference type="AlphaFoldDB" id="A0A3Q2QJI4"/>
<keyword evidence="6" id="KW-0805">Transcription regulation</keyword>
<dbReference type="Pfam" id="PF05485">
    <property type="entry name" value="THAP"/>
    <property type="match status" value="1"/>
</dbReference>
<organism evidence="8 9">
    <name type="scientific">Fundulus heteroclitus</name>
    <name type="common">Killifish</name>
    <name type="synonym">Mummichog</name>
    <dbReference type="NCBI Taxonomy" id="8078"/>
    <lineage>
        <taxon>Eukaryota</taxon>
        <taxon>Metazoa</taxon>
        <taxon>Chordata</taxon>
        <taxon>Craniata</taxon>
        <taxon>Vertebrata</taxon>
        <taxon>Euteleostomi</taxon>
        <taxon>Actinopterygii</taxon>
        <taxon>Neopterygii</taxon>
        <taxon>Teleostei</taxon>
        <taxon>Neoteleostei</taxon>
        <taxon>Acanthomorphata</taxon>
        <taxon>Ovalentaria</taxon>
        <taxon>Atherinomorphae</taxon>
        <taxon>Cyprinodontiformes</taxon>
        <taxon>Fundulidae</taxon>
        <taxon>Fundulus</taxon>
    </lineage>
</organism>
<comment type="function">
    <text evidence="6">DNA-binding transcription regulator that regulates endothelial cell proliferation and G1/S cell-cycle progression. Specifically binds the 5'-[AT]NTNN[GT]GGCA[AGT]-3' core DNA sequence and acts by modulating expression of pRB-E2F cell-cycle target genes.</text>
</comment>
<dbReference type="Gene3D" id="6.20.210.20">
    <property type="entry name" value="THAP domain"/>
    <property type="match status" value="1"/>
</dbReference>
<feature type="domain" description="THAP-type" evidence="7">
    <location>
        <begin position="1"/>
        <end position="97"/>
    </location>
</feature>
<evidence type="ECO:0000313" key="9">
    <source>
        <dbReference type="Proteomes" id="UP000265000"/>
    </source>
</evidence>
<evidence type="ECO:0000259" key="7">
    <source>
        <dbReference type="PROSITE" id="PS50950"/>
    </source>
</evidence>
<dbReference type="GO" id="GO:0008270">
    <property type="term" value="F:zinc ion binding"/>
    <property type="evidence" value="ECO:0007669"/>
    <property type="project" value="UniProtKB-KW"/>
</dbReference>
<evidence type="ECO:0000256" key="6">
    <source>
        <dbReference type="RuleBase" id="RU369073"/>
    </source>
</evidence>
<protein>
    <recommendedName>
        <fullName evidence="6">THAP domain-containing protein 1</fullName>
    </recommendedName>
</protein>
<dbReference type="InterPro" id="IPR026516">
    <property type="entry name" value="THAP1/10"/>
</dbReference>
<dbReference type="SUPFAM" id="SSF57716">
    <property type="entry name" value="Glucocorticoid receptor-like (DNA-binding domain)"/>
    <property type="match status" value="1"/>
</dbReference>
<comment type="subcellular location">
    <subcellularLocation>
        <location evidence="6">Nucleus</location>
        <location evidence="6">Nucleoplasm</location>
    </subcellularLocation>
</comment>
<evidence type="ECO:0000256" key="4">
    <source>
        <dbReference type="ARBA" id="ARBA00023125"/>
    </source>
</evidence>
<name>A0A3Q2QJI4_FUNHE</name>
<dbReference type="PANTHER" id="PTHR46600">
    <property type="entry name" value="THAP DOMAIN-CONTAINING"/>
    <property type="match status" value="1"/>
</dbReference>
<dbReference type="GO" id="GO:0001935">
    <property type="term" value="P:endothelial cell proliferation"/>
    <property type="evidence" value="ECO:0007669"/>
    <property type="project" value="UniProtKB-UniRule"/>
</dbReference>
<keyword evidence="2 5" id="KW-0863">Zinc-finger</keyword>
<reference evidence="8" key="1">
    <citation type="submission" date="2025-08" db="UniProtKB">
        <authorList>
            <consortium name="Ensembl"/>
        </authorList>
    </citation>
    <scope>IDENTIFICATION</scope>
</reference>
<evidence type="ECO:0000256" key="2">
    <source>
        <dbReference type="ARBA" id="ARBA00022771"/>
    </source>
</evidence>
<dbReference type="InterPro" id="IPR006612">
    <property type="entry name" value="THAP_Znf"/>
</dbReference>
<keyword evidence="1" id="KW-0479">Metal-binding</keyword>
<evidence type="ECO:0000256" key="1">
    <source>
        <dbReference type="ARBA" id="ARBA00022723"/>
    </source>
</evidence>
<dbReference type="SMART" id="SM00692">
    <property type="entry name" value="DM3"/>
    <property type="match status" value="1"/>
</dbReference>